<feature type="domain" description="TonB-dependent receptor plug" evidence="15">
    <location>
        <begin position="61"/>
        <end position="170"/>
    </location>
</feature>
<evidence type="ECO:0000313" key="17">
    <source>
        <dbReference type="Proteomes" id="UP000465810"/>
    </source>
</evidence>
<evidence type="ECO:0000256" key="7">
    <source>
        <dbReference type="ARBA" id="ARBA00023065"/>
    </source>
</evidence>
<name>A0A7X4GLZ2_9SPHN</name>
<evidence type="ECO:0000256" key="5">
    <source>
        <dbReference type="ARBA" id="ARBA00022692"/>
    </source>
</evidence>
<keyword evidence="8 12" id="KW-0798">TonB box</keyword>
<sequence length="756" mass="81480">MRNSTAILSALLGATILSGQAAAQTQSGADRAAAPQEQTGSDTGIADIIVTAQKGANAQSAQSVPVAITALSAETIKAAQAVNIIDISHMAPNANFTSAATLPGFSNYSIRGIGVSGSTSSIDPAVNVVVDGMVYDFQGGTIQDAFDLEGVEILRGPQGILFGRNTTGGAVSLRSRRPSDQFGVQAEFTLGNYKRYDGAVSIEGPIVEDTILARLTVLHREREGYFKDNNGGSFVPAPFNPSGTAPDGETGRIGSVDTWVIRPTLVIKPTDTLDIALFGEVVDMGGNGNAARVVTGYEGLMRSRFGYTPPTGKWETNQNGLGYTSIKTQRLVGEVNLDVGFGKITSVTGYRHVNYQFAFEDGLPFRILEFPRGNIIRSRQFSEELRFASTFSDTVDFVAGFYFDRHRLSVQERRYQSNVLADPNAATYFVTNRQGNYVQKAEAYAGFASVNVHPVDGLTLSAGGRYSWEKKQLHIAPLGVCTGPGFTGCPSVFSDYEKSWDNFSPKLGAEYTLTPGVMAYASWTKGFRSGQFNGRATTAAQLGPVDPEMASSFEVGFKSTFWQRKARFNVSAFYTKYDDLQLTILDGATQVLQNAGAATFGGIEAELTLKPVEPLELTGSFGWTDSKYDRLDGPFAANLTVQQSLKKELLKAPEFTAYGSAAYTAEIGSDTELTGRVAYSWRSHFYVDVLNSPAAYQKAYGTLDLSLAVKRDRYSLTAFGRNVTGVQYKDLINTVVVPVQFGGEPATYGLTLGLDF</sequence>
<dbReference type="Pfam" id="PF00593">
    <property type="entry name" value="TonB_dep_Rec_b-barrel"/>
    <property type="match status" value="1"/>
</dbReference>
<keyword evidence="13" id="KW-0732">Signal</keyword>
<proteinExistence type="inferred from homology"/>
<organism evidence="16 17">
    <name type="scientific">Novosphingobium silvae</name>
    <dbReference type="NCBI Taxonomy" id="2692619"/>
    <lineage>
        <taxon>Bacteria</taxon>
        <taxon>Pseudomonadati</taxon>
        <taxon>Pseudomonadota</taxon>
        <taxon>Alphaproteobacteria</taxon>
        <taxon>Sphingomonadales</taxon>
        <taxon>Sphingomonadaceae</taxon>
        <taxon>Novosphingobium</taxon>
    </lineage>
</organism>
<accession>A0A7X4GLZ2</accession>
<evidence type="ECO:0000256" key="3">
    <source>
        <dbReference type="ARBA" id="ARBA00022452"/>
    </source>
</evidence>
<dbReference type="Proteomes" id="UP000465810">
    <property type="component" value="Unassembled WGS sequence"/>
</dbReference>
<evidence type="ECO:0000256" key="11">
    <source>
        <dbReference type="PROSITE-ProRule" id="PRU01360"/>
    </source>
</evidence>
<feature type="chain" id="PRO_5031174071" evidence="13">
    <location>
        <begin position="24"/>
        <end position="756"/>
    </location>
</feature>
<evidence type="ECO:0000256" key="9">
    <source>
        <dbReference type="ARBA" id="ARBA00023136"/>
    </source>
</evidence>
<evidence type="ECO:0000259" key="15">
    <source>
        <dbReference type="Pfam" id="PF07715"/>
    </source>
</evidence>
<dbReference type="PANTHER" id="PTHR32552">
    <property type="entry name" value="FERRICHROME IRON RECEPTOR-RELATED"/>
    <property type="match status" value="1"/>
</dbReference>
<comment type="subcellular location">
    <subcellularLocation>
        <location evidence="1 11">Cell outer membrane</location>
        <topology evidence="1 11">Multi-pass membrane protein</topology>
    </subcellularLocation>
</comment>
<keyword evidence="3 11" id="KW-1134">Transmembrane beta strand</keyword>
<dbReference type="EMBL" id="WVTD01000030">
    <property type="protein sequence ID" value="MYM00143.1"/>
    <property type="molecule type" value="Genomic_DNA"/>
</dbReference>
<keyword evidence="17" id="KW-1185">Reference proteome</keyword>
<evidence type="ECO:0000256" key="6">
    <source>
        <dbReference type="ARBA" id="ARBA00023004"/>
    </source>
</evidence>
<keyword evidence="4" id="KW-0410">Iron transport</keyword>
<comment type="similarity">
    <text evidence="11 12">Belongs to the TonB-dependent receptor family.</text>
</comment>
<keyword evidence="9 11" id="KW-0472">Membrane</keyword>
<dbReference type="InterPro" id="IPR036942">
    <property type="entry name" value="Beta-barrel_TonB_sf"/>
</dbReference>
<comment type="caution">
    <text evidence="16">The sequence shown here is derived from an EMBL/GenBank/DDBJ whole genome shotgun (WGS) entry which is preliminary data.</text>
</comment>
<protein>
    <submittedName>
        <fullName evidence="16">TonB-dependent receptor</fullName>
    </submittedName>
</protein>
<dbReference type="Gene3D" id="2.40.170.20">
    <property type="entry name" value="TonB-dependent receptor, beta-barrel domain"/>
    <property type="match status" value="1"/>
</dbReference>
<dbReference type="SUPFAM" id="SSF56935">
    <property type="entry name" value="Porins"/>
    <property type="match status" value="1"/>
</dbReference>
<dbReference type="RefSeq" id="WP_160987413.1">
    <property type="nucleotide sequence ID" value="NZ_WVTD01000030.1"/>
</dbReference>
<evidence type="ECO:0000256" key="4">
    <source>
        <dbReference type="ARBA" id="ARBA00022496"/>
    </source>
</evidence>
<dbReference type="InterPro" id="IPR000531">
    <property type="entry name" value="Beta-barrel_TonB"/>
</dbReference>
<evidence type="ECO:0000313" key="16">
    <source>
        <dbReference type="EMBL" id="MYM00143.1"/>
    </source>
</evidence>
<keyword evidence="16" id="KW-0675">Receptor</keyword>
<dbReference type="InterPro" id="IPR012910">
    <property type="entry name" value="Plug_dom"/>
</dbReference>
<feature type="domain" description="TonB-dependent receptor-like beta-barrel" evidence="14">
    <location>
        <begin position="306"/>
        <end position="723"/>
    </location>
</feature>
<evidence type="ECO:0000256" key="13">
    <source>
        <dbReference type="SAM" id="SignalP"/>
    </source>
</evidence>
<gene>
    <name evidence="16" type="ORF">GR702_20535</name>
</gene>
<evidence type="ECO:0000256" key="8">
    <source>
        <dbReference type="ARBA" id="ARBA00023077"/>
    </source>
</evidence>
<dbReference type="PROSITE" id="PS52016">
    <property type="entry name" value="TONB_DEPENDENT_REC_3"/>
    <property type="match status" value="1"/>
</dbReference>
<dbReference type="InterPro" id="IPR039426">
    <property type="entry name" value="TonB-dep_rcpt-like"/>
</dbReference>
<evidence type="ECO:0000256" key="12">
    <source>
        <dbReference type="RuleBase" id="RU003357"/>
    </source>
</evidence>
<dbReference type="AlphaFoldDB" id="A0A7X4GLZ2"/>
<keyword evidence="10 11" id="KW-0998">Cell outer membrane</keyword>
<keyword evidence="5 11" id="KW-0812">Transmembrane</keyword>
<keyword evidence="7" id="KW-0406">Ion transport</keyword>
<reference evidence="16 17" key="1">
    <citation type="submission" date="2019-12" db="EMBL/GenBank/DDBJ databases">
        <authorList>
            <person name="Feng G."/>
            <person name="Zhu H."/>
        </authorList>
    </citation>
    <scope>NUCLEOTIDE SEQUENCE [LARGE SCALE GENOMIC DNA]</scope>
    <source>
        <strain evidence="16 17">FGD1</strain>
    </source>
</reference>
<evidence type="ECO:0000256" key="2">
    <source>
        <dbReference type="ARBA" id="ARBA00022448"/>
    </source>
</evidence>
<keyword evidence="2 11" id="KW-0813">Transport</keyword>
<dbReference type="Pfam" id="PF07715">
    <property type="entry name" value="Plug"/>
    <property type="match status" value="1"/>
</dbReference>
<evidence type="ECO:0000259" key="14">
    <source>
        <dbReference type="Pfam" id="PF00593"/>
    </source>
</evidence>
<keyword evidence="6" id="KW-0408">Iron</keyword>
<dbReference type="GO" id="GO:0006826">
    <property type="term" value="P:iron ion transport"/>
    <property type="evidence" value="ECO:0007669"/>
    <property type="project" value="UniProtKB-KW"/>
</dbReference>
<evidence type="ECO:0000256" key="1">
    <source>
        <dbReference type="ARBA" id="ARBA00004571"/>
    </source>
</evidence>
<evidence type="ECO:0000256" key="10">
    <source>
        <dbReference type="ARBA" id="ARBA00023237"/>
    </source>
</evidence>
<feature type="signal peptide" evidence="13">
    <location>
        <begin position="1"/>
        <end position="23"/>
    </location>
</feature>
<dbReference type="GO" id="GO:0009279">
    <property type="term" value="C:cell outer membrane"/>
    <property type="evidence" value="ECO:0007669"/>
    <property type="project" value="UniProtKB-SubCell"/>
</dbReference>
<dbReference type="PANTHER" id="PTHR32552:SF81">
    <property type="entry name" value="TONB-DEPENDENT OUTER MEMBRANE RECEPTOR"/>
    <property type="match status" value="1"/>
</dbReference>